<evidence type="ECO:0000313" key="3">
    <source>
        <dbReference type="Proteomes" id="UP000599437"/>
    </source>
</evidence>
<organism evidence="2 3">
    <name type="scientific">Streptomyces chryseus</name>
    <dbReference type="NCBI Taxonomy" id="68186"/>
    <lineage>
        <taxon>Bacteria</taxon>
        <taxon>Bacillati</taxon>
        <taxon>Actinomycetota</taxon>
        <taxon>Actinomycetes</taxon>
        <taxon>Kitasatosporales</taxon>
        <taxon>Streptomycetaceae</taxon>
        <taxon>Streptomyces</taxon>
    </lineage>
</organism>
<dbReference type="EMBL" id="BMVO01000011">
    <property type="protein sequence ID" value="GHB10237.1"/>
    <property type="molecule type" value="Genomic_DNA"/>
</dbReference>
<accession>A0ABQ3DP76</accession>
<evidence type="ECO:0000259" key="1">
    <source>
        <dbReference type="Pfam" id="PF18478"/>
    </source>
</evidence>
<keyword evidence="3" id="KW-1185">Reference proteome</keyword>
<protein>
    <recommendedName>
        <fullName evidence="1">VapC45 PIN like domain-containing protein</fullName>
    </recommendedName>
</protein>
<dbReference type="InterPro" id="IPR041375">
    <property type="entry name" value="VapC45_PIN-like"/>
</dbReference>
<reference evidence="3" key="1">
    <citation type="journal article" date="2019" name="Int. J. Syst. Evol. Microbiol.">
        <title>The Global Catalogue of Microorganisms (GCM) 10K type strain sequencing project: providing services to taxonomists for standard genome sequencing and annotation.</title>
        <authorList>
            <consortium name="The Broad Institute Genomics Platform"/>
            <consortium name="The Broad Institute Genome Sequencing Center for Infectious Disease"/>
            <person name="Wu L."/>
            <person name="Ma J."/>
        </authorList>
    </citation>
    <scope>NUCLEOTIDE SEQUENCE [LARGE SCALE GENOMIC DNA]</scope>
    <source>
        <strain evidence="3">JCM 4737</strain>
    </source>
</reference>
<dbReference type="Pfam" id="PF18478">
    <property type="entry name" value="PIN_10"/>
    <property type="match status" value="1"/>
</dbReference>
<gene>
    <name evidence="2" type="ORF">GCM10010346_36760</name>
</gene>
<comment type="caution">
    <text evidence="2">The sequence shown here is derived from an EMBL/GenBank/DDBJ whole genome shotgun (WGS) entry which is preliminary data.</text>
</comment>
<evidence type="ECO:0000313" key="2">
    <source>
        <dbReference type="EMBL" id="GHB10237.1"/>
    </source>
</evidence>
<sequence length="139" mass="15150">MAGIVRTLLAAHEVVHVHDLDGWAGTKDVELYAKAKVEGFQAIITNDGKQLSRPLEVRAIAESRLHRIEYRTNHKHGGLVALGTAIATVCAALPHALDDLAEADGQRLVFLTSVDPSRNSRLRITDPASTPPRHWPISP</sequence>
<dbReference type="CDD" id="cd18770">
    <property type="entry name" value="PIN_Mut7-C-like"/>
    <property type="match status" value="1"/>
</dbReference>
<proteinExistence type="predicted"/>
<name>A0ABQ3DP76_9ACTN</name>
<dbReference type="Proteomes" id="UP000599437">
    <property type="component" value="Unassembled WGS sequence"/>
</dbReference>
<feature type="domain" description="VapC45 PIN like" evidence="1">
    <location>
        <begin position="10"/>
        <end position="66"/>
    </location>
</feature>